<evidence type="ECO:0000313" key="2">
    <source>
        <dbReference type="EMBL" id="SDC23135.1"/>
    </source>
</evidence>
<gene>
    <name evidence="2" type="ORF">SAMN04487767_101538</name>
</gene>
<evidence type="ECO:0000256" key="1">
    <source>
        <dbReference type="SAM" id="MobiDB-lite"/>
    </source>
</evidence>
<dbReference type="RefSeq" id="WP_074650644.1">
    <property type="nucleotide sequence ID" value="NZ_FMZR01000001.1"/>
</dbReference>
<organism evidence="2 3">
    <name type="scientific">Bacillus wiedmannii</name>
    <dbReference type="NCBI Taxonomy" id="1890302"/>
    <lineage>
        <taxon>Bacteria</taxon>
        <taxon>Bacillati</taxon>
        <taxon>Bacillota</taxon>
        <taxon>Bacilli</taxon>
        <taxon>Bacillales</taxon>
        <taxon>Bacillaceae</taxon>
        <taxon>Bacillus</taxon>
        <taxon>Bacillus cereus group</taxon>
    </lineage>
</organism>
<feature type="region of interest" description="Disordered" evidence="1">
    <location>
        <begin position="1"/>
        <end position="22"/>
    </location>
</feature>
<reference evidence="3" key="1">
    <citation type="submission" date="2016-10" db="EMBL/GenBank/DDBJ databases">
        <authorList>
            <person name="Varghese N."/>
        </authorList>
    </citation>
    <scope>NUCLEOTIDE SEQUENCE [LARGE SCALE GENOMIC DNA]</scope>
    <source>
        <strain evidence="3">KPR-7A</strain>
    </source>
</reference>
<name>A0A1G6JXK7_9BACI</name>
<dbReference type="AlphaFoldDB" id="A0A1G6JXK7"/>
<evidence type="ECO:0008006" key="4">
    <source>
        <dbReference type="Google" id="ProtNLM"/>
    </source>
</evidence>
<sequence length="172" mass="20120">MDPKQTAMRNKQRERQQRGDDFQTEIRRSWREIPNVWRMRIADGAGATRPGDEIVLTPEVNILAEMKRTESRRFSLDYMRPNQILGLRDFDQIIDRNLGLVFISFLNDSKGLDEAYAFRLLTALIHMKKRDVNHIKLEEFQNQTVPCAPLPRLTNHEPSYDLSGVLTCYKSL</sequence>
<protein>
    <recommendedName>
        <fullName evidence="4">Phage protein</fullName>
    </recommendedName>
</protein>
<feature type="compositionally biased region" description="Basic and acidic residues" evidence="1">
    <location>
        <begin position="11"/>
        <end position="22"/>
    </location>
</feature>
<evidence type="ECO:0000313" key="3">
    <source>
        <dbReference type="Proteomes" id="UP000183507"/>
    </source>
</evidence>
<dbReference type="Proteomes" id="UP000183507">
    <property type="component" value="Unassembled WGS sequence"/>
</dbReference>
<proteinExistence type="predicted"/>
<dbReference type="EMBL" id="FMZR01000001">
    <property type="protein sequence ID" value="SDC23135.1"/>
    <property type="molecule type" value="Genomic_DNA"/>
</dbReference>
<accession>A0A1G6JXK7</accession>